<evidence type="ECO:0000256" key="1">
    <source>
        <dbReference type="SAM" id="Phobius"/>
    </source>
</evidence>
<feature type="transmembrane region" description="Helical" evidence="1">
    <location>
        <begin position="135"/>
        <end position="157"/>
    </location>
</feature>
<accession>A0A7T5RK76</accession>
<evidence type="ECO:0000313" key="3">
    <source>
        <dbReference type="Proteomes" id="UP000595618"/>
    </source>
</evidence>
<dbReference type="InterPro" id="IPR012340">
    <property type="entry name" value="NA-bd_OB-fold"/>
</dbReference>
<protein>
    <recommendedName>
        <fullName evidence="4">NfeD-like C-terminal domain-containing protein</fullName>
    </recommendedName>
</protein>
<keyword evidence="1" id="KW-0472">Membrane</keyword>
<evidence type="ECO:0000313" key="2">
    <source>
        <dbReference type="EMBL" id="QQG45627.1"/>
    </source>
</evidence>
<keyword evidence="1" id="KW-1133">Transmembrane helix</keyword>
<organism evidence="2 3">
    <name type="scientific">Candidatus Sungiibacteriota bacterium</name>
    <dbReference type="NCBI Taxonomy" id="2750080"/>
    <lineage>
        <taxon>Bacteria</taxon>
        <taxon>Candidatus Sungiibacteriota</taxon>
    </lineage>
</organism>
<keyword evidence="1" id="KW-0812">Transmembrane</keyword>
<dbReference type="AlphaFoldDB" id="A0A7T5RK76"/>
<name>A0A7T5RK76_9BACT</name>
<feature type="transmembrane region" description="Helical" evidence="1">
    <location>
        <begin position="27"/>
        <end position="49"/>
    </location>
</feature>
<evidence type="ECO:0008006" key="4">
    <source>
        <dbReference type="Google" id="ProtNLM"/>
    </source>
</evidence>
<gene>
    <name evidence="2" type="ORF">HYW89_01765</name>
</gene>
<proteinExistence type="predicted"/>
<dbReference type="Proteomes" id="UP000595618">
    <property type="component" value="Chromosome"/>
</dbReference>
<feature type="transmembrane region" description="Helical" evidence="1">
    <location>
        <begin position="104"/>
        <end position="123"/>
    </location>
</feature>
<dbReference type="EMBL" id="CP066690">
    <property type="protein sequence ID" value="QQG45627.1"/>
    <property type="molecule type" value="Genomic_DNA"/>
</dbReference>
<sequence length="243" mass="26120">MWFIVKEWLTYTFGNLFGFMEYLDKVFVFWTFLAIAIASGGLLLATFIIGEVSELLGDIFGGAGDTDHDLGHGADTDVGADHDVDHDFGHLDSDMAGLSSPSFLSFRILLAFFAGFGVTGAIATHYKEAVIVSSLYGLAVGTVLMILMYLFVALLASQQASFNVSEKDFIGKEGYVTVEVPIGGLGQVLLDTGAGSITKLCRAINDELIPERSVVKIERTLGGVVLVSRVKTDPVGQEKRPTP</sequence>
<dbReference type="Gene3D" id="2.40.50.140">
    <property type="entry name" value="Nucleic acid-binding proteins"/>
    <property type="match status" value="1"/>
</dbReference>
<reference evidence="2 3" key="1">
    <citation type="submission" date="2020-07" db="EMBL/GenBank/DDBJ databases">
        <title>Huge and variable diversity of episymbiotic CPR bacteria and DPANN archaea in groundwater ecosystems.</title>
        <authorList>
            <person name="He C.Y."/>
            <person name="Keren R."/>
            <person name="Whittaker M."/>
            <person name="Farag I.F."/>
            <person name="Doudna J."/>
            <person name="Cate J.H.D."/>
            <person name="Banfield J.F."/>
        </authorList>
    </citation>
    <scope>NUCLEOTIDE SEQUENCE [LARGE SCALE GENOMIC DNA]</scope>
    <source>
        <strain evidence="2">NC_groundwater_541_Ag_S-0.1um_46_50</strain>
    </source>
</reference>